<organism evidence="3 4">
    <name type="scientific">Lacimicrobium alkaliphilum</name>
    <dbReference type="NCBI Taxonomy" id="1526571"/>
    <lineage>
        <taxon>Bacteria</taxon>
        <taxon>Pseudomonadati</taxon>
        <taxon>Pseudomonadota</taxon>
        <taxon>Gammaproteobacteria</taxon>
        <taxon>Alteromonadales</taxon>
        <taxon>Alteromonadaceae</taxon>
        <taxon>Lacimicrobium</taxon>
    </lineage>
</organism>
<name>A0A0U2RNI0_9ALTE</name>
<evidence type="ECO:0000259" key="2">
    <source>
        <dbReference type="PROSITE" id="PS51352"/>
    </source>
</evidence>
<dbReference type="RefSeq" id="WP_062480561.1">
    <property type="nucleotide sequence ID" value="NZ_CP013650.1"/>
</dbReference>
<proteinExistence type="predicted"/>
<feature type="chain" id="PRO_5006832125" evidence="1">
    <location>
        <begin position="24"/>
        <end position="203"/>
    </location>
</feature>
<dbReference type="AlphaFoldDB" id="A0A0U2RNI0"/>
<dbReference type="InterPro" id="IPR013766">
    <property type="entry name" value="Thioredoxin_domain"/>
</dbReference>
<dbReference type="PANTHER" id="PTHR43640">
    <property type="entry name" value="OS07G0260300 PROTEIN"/>
    <property type="match status" value="1"/>
</dbReference>
<dbReference type="SUPFAM" id="SSF52833">
    <property type="entry name" value="Thioredoxin-like"/>
    <property type="match status" value="1"/>
</dbReference>
<keyword evidence="1" id="KW-0732">Signal</keyword>
<dbReference type="OrthoDB" id="9781543at2"/>
<dbReference type="GO" id="GO:0016209">
    <property type="term" value="F:antioxidant activity"/>
    <property type="evidence" value="ECO:0007669"/>
    <property type="project" value="InterPro"/>
</dbReference>
<dbReference type="Proteomes" id="UP000068447">
    <property type="component" value="Chromosome"/>
</dbReference>
<evidence type="ECO:0000313" key="4">
    <source>
        <dbReference type="Proteomes" id="UP000068447"/>
    </source>
</evidence>
<dbReference type="EMBL" id="CP013650">
    <property type="protein sequence ID" value="ALS98890.1"/>
    <property type="molecule type" value="Genomic_DNA"/>
</dbReference>
<evidence type="ECO:0000256" key="1">
    <source>
        <dbReference type="SAM" id="SignalP"/>
    </source>
</evidence>
<dbReference type="Gene3D" id="3.40.30.10">
    <property type="entry name" value="Glutaredoxin"/>
    <property type="match status" value="1"/>
</dbReference>
<reference evidence="3 4" key="1">
    <citation type="submission" date="2015-12" db="EMBL/GenBank/DDBJ databases">
        <title>Complete genome of Lacimicrobium alkaliphilum KCTC 32984.</title>
        <authorList>
            <person name="Kim S.-G."/>
            <person name="Lee Y.-J."/>
        </authorList>
    </citation>
    <scope>NUCLEOTIDE SEQUENCE [LARGE SCALE GENOMIC DNA]</scope>
    <source>
        <strain evidence="3 4">YelD216</strain>
    </source>
</reference>
<dbReference type="InterPro" id="IPR036249">
    <property type="entry name" value="Thioredoxin-like_sf"/>
</dbReference>
<feature type="signal peptide" evidence="1">
    <location>
        <begin position="1"/>
        <end position="23"/>
    </location>
</feature>
<keyword evidence="4" id="KW-1185">Reference proteome</keyword>
<gene>
    <name evidence="3" type="ORF">AT746_11820</name>
</gene>
<dbReference type="PROSITE" id="PS51352">
    <property type="entry name" value="THIOREDOXIN_2"/>
    <property type="match status" value="1"/>
</dbReference>
<dbReference type="InterPro" id="IPR047262">
    <property type="entry name" value="PRX-like1"/>
</dbReference>
<protein>
    <submittedName>
        <fullName evidence="3">Alkyl hydroperoxide reductase</fullName>
    </submittedName>
</protein>
<dbReference type="STRING" id="1526571.AT746_11820"/>
<feature type="domain" description="Thioredoxin" evidence="2">
    <location>
        <begin position="24"/>
        <end position="183"/>
    </location>
</feature>
<dbReference type="PANTHER" id="PTHR43640:SF1">
    <property type="entry name" value="THIOREDOXIN-DEPENDENT PEROXIREDOXIN"/>
    <property type="match status" value="1"/>
</dbReference>
<accession>A0A0U2RNI0</accession>
<sequence length="203" mass="21981">MNNVFRLLSAGLFAGLLSSHALAAKVDEKAPDFTLTNTKGEQISLQDYAGKHVVLEWTNHLCPYVQKHYGSDNMQSLQKNYTGQDVIWLSVISSAEGKQGHVSAAEADALSESRSAHPTHVLFDPSGKVGKDYGAKTTPHMYVIDTQGVLRYNGAIDSIKSANPADIDKAKPYFQQAMDAVLKGEEVASKMTVPYGCSVKYAG</sequence>
<dbReference type="Pfam" id="PF00578">
    <property type="entry name" value="AhpC-TSA"/>
    <property type="match status" value="1"/>
</dbReference>
<evidence type="ECO:0000313" key="3">
    <source>
        <dbReference type="EMBL" id="ALS98890.1"/>
    </source>
</evidence>
<dbReference type="KEGG" id="lal:AT746_11820"/>
<dbReference type="GO" id="GO:0016491">
    <property type="term" value="F:oxidoreductase activity"/>
    <property type="evidence" value="ECO:0007669"/>
    <property type="project" value="InterPro"/>
</dbReference>
<dbReference type="InterPro" id="IPR000866">
    <property type="entry name" value="AhpC/TSA"/>
</dbReference>